<dbReference type="InterPro" id="IPR009057">
    <property type="entry name" value="Homeodomain-like_sf"/>
</dbReference>
<accession>A0ABW6P9P2</accession>
<feature type="DNA-binding region" description="H-T-H motif" evidence="4">
    <location>
        <begin position="44"/>
        <end position="63"/>
    </location>
</feature>
<dbReference type="Gene3D" id="1.10.357.10">
    <property type="entry name" value="Tetracycline Repressor, domain 2"/>
    <property type="match status" value="1"/>
</dbReference>
<comment type="caution">
    <text evidence="6">The sequence shown here is derived from an EMBL/GenBank/DDBJ whole genome shotgun (WGS) entry which is preliminary data.</text>
</comment>
<evidence type="ECO:0000256" key="2">
    <source>
        <dbReference type="ARBA" id="ARBA00023125"/>
    </source>
</evidence>
<proteinExistence type="predicted"/>
<sequence>MTTERANGRSRMPNRWGEGQRLRREILDAANRLLQENGRPDEITLRAIAREAGIAAPSVYNHFQDKTELLAAVLDEVYTDLAEAMRLAARSVPQGDSWTALRAVIDAYWHFATGERLRYQLIFHMGPMLLVQQESAGHPALRVLEVWEDTVGAYLGDSLTPGGLTAVEAARLLWTGLHGQLGVWWGLSHNDPRRAVQDLREVLVRALFGRW</sequence>
<dbReference type="Proteomes" id="UP001601442">
    <property type="component" value="Unassembled WGS sequence"/>
</dbReference>
<dbReference type="RefSeq" id="WP_194805390.1">
    <property type="nucleotide sequence ID" value="NZ_JBIAMT010000005.1"/>
</dbReference>
<protein>
    <submittedName>
        <fullName evidence="6">TetR/AcrR family transcriptional regulator</fullName>
    </submittedName>
</protein>
<dbReference type="InterPro" id="IPR025996">
    <property type="entry name" value="MT1864/Rv1816-like_C"/>
</dbReference>
<keyword evidence="1" id="KW-0805">Transcription regulation</keyword>
<dbReference type="PANTHER" id="PTHR30055:SF234">
    <property type="entry name" value="HTH-TYPE TRANSCRIPTIONAL REGULATOR BETI"/>
    <property type="match status" value="1"/>
</dbReference>
<evidence type="ECO:0000256" key="1">
    <source>
        <dbReference type="ARBA" id="ARBA00023015"/>
    </source>
</evidence>
<name>A0ABW6P9P2_9NOCA</name>
<dbReference type="Pfam" id="PF13305">
    <property type="entry name" value="TetR_C_33"/>
    <property type="match status" value="1"/>
</dbReference>
<organism evidence="6 7">
    <name type="scientific">Nocardia aobensis</name>
    <dbReference type="NCBI Taxonomy" id="257277"/>
    <lineage>
        <taxon>Bacteria</taxon>
        <taxon>Bacillati</taxon>
        <taxon>Actinomycetota</taxon>
        <taxon>Actinomycetes</taxon>
        <taxon>Mycobacteriales</taxon>
        <taxon>Nocardiaceae</taxon>
        <taxon>Nocardia</taxon>
    </lineage>
</organism>
<evidence type="ECO:0000256" key="3">
    <source>
        <dbReference type="ARBA" id="ARBA00023163"/>
    </source>
</evidence>
<feature type="domain" description="HTH tetR-type" evidence="5">
    <location>
        <begin position="20"/>
        <end position="81"/>
    </location>
</feature>
<evidence type="ECO:0000259" key="5">
    <source>
        <dbReference type="PROSITE" id="PS50977"/>
    </source>
</evidence>
<dbReference type="PANTHER" id="PTHR30055">
    <property type="entry name" value="HTH-TYPE TRANSCRIPTIONAL REGULATOR RUTR"/>
    <property type="match status" value="1"/>
</dbReference>
<dbReference type="InterPro" id="IPR050109">
    <property type="entry name" value="HTH-type_TetR-like_transc_reg"/>
</dbReference>
<dbReference type="SUPFAM" id="SSF46689">
    <property type="entry name" value="Homeodomain-like"/>
    <property type="match status" value="1"/>
</dbReference>
<keyword evidence="2 4" id="KW-0238">DNA-binding</keyword>
<gene>
    <name evidence="6" type="ORF">ACFYU5_25885</name>
</gene>
<dbReference type="SUPFAM" id="SSF48498">
    <property type="entry name" value="Tetracyclin repressor-like, C-terminal domain"/>
    <property type="match status" value="1"/>
</dbReference>
<dbReference type="Pfam" id="PF00440">
    <property type="entry name" value="TetR_N"/>
    <property type="match status" value="1"/>
</dbReference>
<dbReference type="InterPro" id="IPR036271">
    <property type="entry name" value="Tet_transcr_reg_TetR-rel_C_sf"/>
</dbReference>
<dbReference type="PROSITE" id="PS50977">
    <property type="entry name" value="HTH_TETR_2"/>
    <property type="match status" value="1"/>
</dbReference>
<dbReference type="EMBL" id="JBIAMT010000005">
    <property type="protein sequence ID" value="MFF0499856.1"/>
    <property type="molecule type" value="Genomic_DNA"/>
</dbReference>
<reference evidence="6 7" key="1">
    <citation type="submission" date="2024-10" db="EMBL/GenBank/DDBJ databases">
        <title>The Natural Products Discovery Center: Release of the First 8490 Sequenced Strains for Exploring Actinobacteria Biosynthetic Diversity.</title>
        <authorList>
            <person name="Kalkreuter E."/>
            <person name="Kautsar S.A."/>
            <person name="Yang D."/>
            <person name="Bader C.D."/>
            <person name="Teijaro C.N."/>
            <person name="Fluegel L."/>
            <person name="Davis C.M."/>
            <person name="Simpson J.R."/>
            <person name="Lauterbach L."/>
            <person name="Steele A.D."/>
            <person name="Gui C."/>
            <person name="Meng S."/>
            <person name="Li G."/>
            <person name="Viehrig K."/>
            <person name="Ye F."/>
            <person name="Su P."/>
            <person name="Kiefer A.F."/>
            <person name="Nichols A."/>
            <person name="Cepeda A.J."/>
            <person name="Yan W."/>
            <person name="Fan B."/>
            <person name="Jiang Y."/>
            <person name="Adhikari A."/>
            <person name="Zheng C.-J."/>
            <person name="Schuster L."/>
            <person name="Cowan T.M."/>
            <person name="Smanski M.J."/>
            <person name="Chevrette M.G."/>
            <person name="De Carvalho L.P.S."/>
            <person name="Shen B."/>
        </authorList>
    </citation>
    <scope>NUCLEOTIDE SEQUENCE [LARGE SCALE GENOMIC DNA]</scope>
    <source>
        <strain evidence="6 7">NPDC004119</strain>
    </source>
</reference>
<evidence type="ECO:0000313" key="7">
    <source>
        <dbReference type="Proteomes" id="UP001601442"/>
    </source>
</evidence>
<evidence type="ECO:0000313" key="6">
    <source>
        <dbReference type="EMBL" id="MFF0499856.1"/>
    </source>
</evidence>
<keyword evidence="3" id="KW-0804">Transcription</keyword>
<dbReference type="InterPro" id="IPR001647">
    <property type="entry name" value="HTH_TetR"/>
</dbReference>
<evidence type="ECO:0000256" key="4">
    <source>
        <dbReference type="PROSITE-ProRule" id="PRU00335"/>
    </source>
</evidence>
<keyword evidence="7" id="KW-1185">Reference proteome</keyword>